<keyword evidence="2" id="KW-0812">Transmembrane</keyword>
<feature type="transmembrane region" description="Helical" evidence="2">
    <location>
        <begin position="259"/>
        <end position="280"/>
    </location>
</feature>
<keyword evidence="2" id="KW-1133">Transmembrane helix</keyword>
<feature type="compositionally biased region" description="Low complexity" evidence="1">
    <location>
        <begin position="183"/>
        <end position="196"/>
    </location>
</feature>
<feature type="region of interest" description="Disordered" evidence="1">
    <location>
        <begin position="146"/>
        <end position="204"/>
    </location>
</feature>
<keyword evidence="5" id="KW-1185">Reference proteome</keyword>
<keyword evidence="2" id="KW-0472">Membrane</keyword>
<dbReference type="AlphaFoldDB" id="A0A6A5UX37"/>
<organism evidence="4 5">
    <name type="scientific">Bimuria novae-zelandiae CBS 107.79</name>
    <dbReference type="NCBI Taxonomy" id="1447943"/>
    <lineage>
        <taxon>Eukaryota</taxon>
        <taxon>Fungi</taxon>
        <taxon>Dikarya</taxon>
        <taxon>Ascomycota</taxon>
        <taxon>Pezizomycotina</taxon>
        <taxon>Dothideomycetes</taxon>
        <taxon>Pleosporomycetidae</taxon>
        <taxon>Pleosporales</taxon>
        <taxon>Massarineae</taxon>
        <taxon>Didymosphaeriaceae</taxon>
        <taxon>Bimuria</taxon>
    </lineage>
</organism>
<dbReference type="Proteomes" id="UP000800036">
    <property type="component" value="Unassembled WGS sequence"/>
</dbReference>
<feature type="compositionally biased region" description="Basic and acidic residues" evidence="1">
    <location>
        <begin position="73"/>
        <end position="111"/>
    </location>
</feature>
<dbReference type="Pfam" id="PF02037">
    <property type="entry name" value="SAP"/>
    <property type="match status" value="1"/>
</dbReference>
<evidence type="ECO:0000313" key="4">
    <source>
        <dbReference type="EMBL" id="KAF1969294.1"/>
    </source>
</evidence>
<dbReference type="SUPFAM" id="SSF68906">
    <property type="entry name" value="SAP domain"/>
    <property type="match status" value="1"/>
</dbReference>
<protein>
    <recommendedName>
        <fullName evidence="3">SAP domain-containing protein</fullName>
    </recommendedName>
</protein>
<feature type="transmembrane region" description="Helical" evidence="2">
    <location>
        <begin position="286"/>
        <end position="304"/>
    </location>
</feature>
<reference evidence="4" key="1">
    <citation type="journal article" date="2020" name="Stud. Mycol.">
        <title>101 Dothideomycetes genomes: a test case for predicting lifestyles and emergence of pathogens.</title>
        <authorList>
            <person name="Haridas S."/>
            <person name="Albert R."/>
            <person name="Binder M."/>
            <person name="Bloem J."/>
            <person name="Labutti K."/>
            <person name="Salamov A."/>
            <person name="Andreopoulos B."/>
            <person name="Baker S."/>
            <person name="Barry K."/>
            <person name="Bills G."/>
            <person name="Bluhm B."/>
            <person name="Cannon C."/>
            <person name="Castanera R."/>
            <person name="Culley D."/>
            <person name="Daum C."/>
            <person name="Ezra D."/>
            <person name="Gonzalez J."/>
            <person name="Henrissat B."/>
            <person name="Kuo A."/>
            <person name="Liang C."/>
            <person name="Lipzen A."/>
            <person name="Lutzoni F."/>
            <person name="Magnuson J."/>
            <person name="Mondo S."/>
            <person name="Nolan M."/>
            <person name="Ohm R."/>
            <person name="Pangilinan J."/>
            <person name="Park H.-J."/>
            <person name="Ramirez L."/>
            <person name="Alfaro M."/>
            <person name="Sun H."/>
            <person name="Tritt A."/>
            <person name="Yoshinaga Y."/>
            <person name="Zwiers L.-H."/>
            <person name="Turgeon B."/>
            <person name="Goodwin S."/>
            <person name="Spatafora J."/>
            <person name="Crous P."/>
            <person name="Grigoriev I."/>
        </authorList>
    </citation>
    <scope>NUCLEOTIDE SEQUENCE</scope>
    <source>
        <strain evidence="4">CBS 107.79</strain>
    </source>
</reference>
<feature type="domain" description="SAP" evidence="3">
    <location>
        <begin position="4"/>
        <end position="38"/>
    </location>
</feature>
<feature type="compositionally biased region" description="Polar residues" evidence="1">
    <location>
        <begin position="148"/>
        <end position="169"/>
    </location>
</feature>
<evidence type="ECO:0000256" key="1">
    <source>
        <dbReference type="SAM" id="MobiDB-lite"/>
    </source>
</evidence>
<feature type="region of interest" description="Disordered" evidence="1">
    <location>
        <begin position="36"/>
        <end position="120"/>
    </location>
</feature>
<evidence type="ECO:0000259" key="3">
    <source>
        <dbReference type="SMART" id="SM00513"/>
    </source>
</evidence>
<sequence length="330" mass="36007">MTNYNKRKNADLAALLERRGLDSHGTKTQMIARLKKQDAEDAAAEKATATAIQAASTPSARNKGNVKGTSTGEKGRANRADITKRSDAMRKERLEKGKKGKSAPRELKDGDENVVNVVNEQADDDLVKELMAGGYATKDYRFEEESGDNSCSIVVNMTPDTPITRSSSRARTRWQAEQDRKSSLSSQRKASSASSLPKDKTVTGSGLTYSDTAAIRLSSSTTPSKIPLPDHPSEFDRMIADFEKTKQELGAVTRREISVVFKVFIGAFVLALAYVLTVGSGGVWELITYVKAFVVDTALCVWNATRYQGYAKMSVGHIGTSRPEAQVRND</sequence>
<dbReference type="SMART" id="SM00513">
    <property type="entry name" value="SAP"/>
    <property type="match status" value="1"/>
</dbReference>
<name>A0A6A5UX37_9PLEO</name>
<dbReference type="Gene3D" id="1.10.720.30">
    <property type="entry name" value="SAP domain"/>
    <property type="match status" value="1"/>
</dbReference>
<proteinExistence type="predicted"/>
<dbReference type="InterPro" id="IPR036361">
    <property type="entry name" value="SAP_dom_sf"/>
</dbReference>
<gene>
    <name evidence="4" type="ORF">BU23DRAFT_241935</name>
</gene>
<dbReference type="EMBL" id="ML976711">
    <property type="protein sequence ID" value="KAF1969294.1"/>
    <property type="molecule type" value="Genomic_DNA"/>
</dbReference>
<evidence type="ECO:0000313" key="5">
    <source>
        <dbReference type="Proteomes" id="UP000800036"/>
    </source>
</evidence>
<feature type="compositionally biased region" description="Low complexity" evidence="1">
    <location>
        <begin position="45"/>
        <end position="55"/>
    </location>
</feature>
<dbReference type="InterPro" id="IPR003034">
    <property type="entry name" value="SAP_dom"/>
</dbReference>
<feature type="compositionally biased region" description="Polar residues" evidence="1">
    <location>
        <begin position="56"/>
        <end position="72"/>
    </location>
</feature>
<accession>A0A6A5UX37</accession>
<evidence type="ECO:0000256" key="2">
    <source>
        <dbReference type="SAM" id="Phobius"/>
    </source>
</evidence>